<keyword evidence="5 9" id="KW-0963">Cytoplasm</keyword>
<organism evidence="11 12">
    <name type="scientific">Sulfobacillus acidophilus (strain ATCC 700253 / DSM 10332 / NAL)</name>
    <dbReference type="NCBI Taxonomy" id="679936"/>
    <lineage>
        <taxon>Bacteria</taxon>
        <taxon>Bacillati</taxon>
        <taxon>Bacillota</taxon>
        <taxon>Clostridia</taxon>
        <taxon>Eubacteriales</taxon>
        <taxon>Clostridiales Family XVII. Incertae Sedis</taxon>
        <taxon>Sulfobacillus</taxon>
    </lineage>
</organism>
<dbReference type="STRING" id="679936.Sulac_2737"/>
<proteinExistence type="inferred from homology"/>
<dbReference type="UniPathway" id="UPA00031">
    <property type="reaction ID" value="UER00009"/>
</dbReference>
<dbReference type="KEGG" id="sap:Sulac_2737"/>
<dbReference type="InterPro" id="IPR044524">
    <property type="entry name" value="Isoase_HisA-like"/>
</dbReference>
<dbReference type="InterPro" id="IPR006062">
    <property type="entry name" value="His_biosynth"/>
</dbReference>
<evidence type="ECO:0000313" key="11">
    <source>
        <dbReference type="EMBL" id="AEW06199.1"/>
    </source>
</evidence>
<evidence type="ECO:0000256" key="8">
    <source>
        <dbReference type="ARBA" id="ARBA00023235"/>
    </source>
</evidence>
<evidence type="ECO:0000256" key="1">
    <source>
        <dbReference type="ARBA" id="ARBA00000901"/>
    </source>
</evidence>
<evidence type="ECO:0000256" key="10">
    <source>
        <dbReference type="RuleBase" id="RU003657"/>
    </source>
</evidence>
<comment type="pathway">
    <text evidence="3 9">Amino-acid biosynthesis; L-histidine biosynthesis; L-histidine from 5-phospho-alpha-D-ribose 1-diphosphate: step 4/9.</text>
</comment>
<dbReference type="SUPFAM" id="SSF51366">
    <property type="entry name" value="Ribulose-phoshate binding barrel"/>
    <property type="match status" value="1"/>
</dbReference>
<dbReference type="GO" id="GO:0003949">
    <property type="term" value="F:1-(5-phosphoribosyl)-5-[(5-phosphoribosylamino)methylideneamino]imidazole-4-carboxamide isomerase activity"/>
    <property type="evidence" value="ECO:0007669"/>
    <property type="project" value="UniProtKB-UniRule"/>
</dbReference>
<evidence type="ECO:0000256" key="6">
    <source>
        <dbReference type="ARBA" id="ARBA00022605"/>
    </source>
</evidence>
<dbReference type="GO" id="GO:0000105">
    <property type="term" value="P:L-histidine biosynthetic process"/>
    <property type="evidence" value="ECO:0007669"/>
    <property type="project" value="UniProtKB-UniRule"/>
</dbReference>
<reference evidence="11 12" key="2">
    <citation type="journal article" date="2012" name="Stand. Genomic Sci.">
        <title>Complete genome sequence of the moderately thermophilic mineral-sulfide-oxidizing firmicute Sulfobacillus acidophilus type strain (NAL(T)).</title>
        <authorList>
            <person name="Anderson I."/>
            <person name="Chertkov O."/>
            <person name="Chen A."/>
            <person name="Saunders E."/>
            <person name="Lapidus A."/>
            <person name="Nolan M."/>
            <person name="Lucas S."/>
            <person name="Hammon N."/>
            <person name="Deshpande S."/>
            <person name="Cheng J.F."/>
            <person name="Han C."/>
            <person name="Tapia R."/>
            <person name="Goodwin L.A."/>
            <person name="Pitluck S."/>
            <person name="Liolios K."/>
            <person name="Pagani I."/>
            <person name="Ivanova N."/>
            <person name="Mikhailova N."/>
            <person name="Pati A."/>
            <person name="Palaniappan K."/>
            <person name="Land M."/>
            <person name="Pan C."/>
            <person name="Rohde M."/>
            <person name="Pukall R."/>
            <person name="Goker M."/>
            <person name="Detter J.C."/>
            <person name="Woyke T."/>
            <person name="Bristow J."/>
            <person name="Eisen J.A."/>
            <person name="Markowitz V."/>
            <person name="Hugenholtz P."/>
            <person name="Kyrpides N.C."/>
            <person name="Klenk H.P."/>
            <person name="Mavromatis K."/>
        </authorList>
    </citation>
    <scope>NUCLEOTIDE SEQUENCE [LARGE SCALE GENOMIC DNA]</scope>
    <source>
        <strain evidence="12">ATCC 700253 / DSM 10332 / NAL</strain>
    </source>
</reference>
<name>G8TXZ3_SULAD</name>
<dbReference type="HAMAP" id="MF_01014">
    <property type="entry name" value="HisA"/>
    <property type="match status" value="1"/>
</dbReference>
<feature type="active site" description="Proton donor" evidence="9">
    <location>
        <position position="132"/>
    </location>
</feature>
<dbReference type="PANTHER" id="PTHR43090:SF2">
    <property type="entry name" value="1-(5-PHOSPHORIBOSYL)-5-[(5-PHOSPHORIBOSYLAMINO)METHYLIDENEAMINO] IMIDAZOLE-4-CARBOXAMIDE ISOMERASE"/>
    <property type="match status" value="1"/>
</dbReference>
<gene>
    <name evidence="9" type="primary">hisA</name>
    <name evidence="11" type="ordered locus">Sulac_2737</name>
</gene>
<evidence type="ECO:0000256" key="5">
    <source>
        <dbReference type="ARBA" id="ARBA00022490"/>
    </source>
</evidence>
<keyword evidence="7 9" id="KW-0368">Histidine biosynthesis</keyword>
<dbReference type="GO" id="GO:0005737">
    <property type="term" value="C:cytoplasm"/>
    <property type="evidence" value="ECO:0007669"/>
    <property type="project" value="UniProtKB-SubCell"/>
</dbReference>
<accession>G8TXZ3</accession>
<dbReference type="PATRIC" id="fig|679936.5.peg.2830"/>
<dbReference type="Gene3D" id="3.20.20.70">
    <property type="entry name" value="Aldolase class I"/>
    <property type="match status" value="1"/>
</dbReference>
<comment type="subcellular location">
    <subcellularLocation>
        <location evidence="2 9">Cytoplasm</location>
    </subcellularLocation>
</comment>
<keyword evidence="6 9" id="KW-0028">Amino-acid biosynthesis</keyword>
<evidence type="ECO:0000256" key="3">
    <source>
        <dbReference type="ARBA" id="ARBA00005133"/>
    </source>
</evidence>
<evidence type="ECO:0000313" key="12">
    <source>
        <dbReference type="Proteomes" id="UP000005439"/>
    </source>
</evidence>
<evidence type="ECO:0000256" key="4">
    <source>
        <dbReference type="ARBA" id="ARBA00009667"/>
    </source>
</evidence>
<dbReference type="AlphaFoldDB" id="G8TXZ3"/>
<dbReference type="HOGENOM" id="CLU_048577_1_2_9"/>
<keyword evidence="12" id="KW-1185">Reference proteome</keyword>
<dbReference type="GO" id="GO:0000162">
    <property type="term" value="P:L-tryptophan biosynthetic process"/>
    <property type="evidence" value="ECO:0007669"/>
    <property type="project" value="TreeGrafter"/>
</dbReference>
<dbReference type="Proteomes" id="UP000005439">
    <property type="component" value="Chromosome"/>
</dbReference>
<keyword evidence="8 9" id="KW-0413">Isomerase</keyword>
<evidence type="ECO:0000256" key="7">
    <source>
        <dbReference type="ARBA" id="ARBA00023102"/>
    </source>
</evidence>
<dbReference type="InterPro" id="IPR011060">
    <property type="entry name" value="RibuloseP-bd_barrel"/>
</dbReference>
<dbReference type="InterPro" id="IPR023016">
    <property type="entry name" value="HisA/PriA"/>
</dbReference>
<evidence type="ECO:0000256" key="9">
    <source>
        <dbReference type="HAMAP-Rule" id="MF_01014"/>
    </source>
</evidence>
<comment type="similarity">
    <text evidence="4 9 10">Belongs to the HisA/HisF family.</text>
</comment>
<evidence type="ECO:0000256" key="2">
    <source>
        <dbReference type="ARBA" id="ARBA00004496"/>
    </source>
</evidence>
<sequence length="236" mass="25886">MAALEVWPALDLLAGQVVRLTQGDYDRETRYADDPVALLETRLHCMPPRIHLIDLDGARRGEFTAWSVLQRLAVMGVRVEAGGGFRTMGAIDRALAHGAERVILGTRLLSDAHFAQAALRHFGASRLVASLDVRHGRAQVQGWLEEGADALDTWDTLWQVGYRLVNVTDISGDGTLRGLDEHFWQPWTKVPGNVGAGGGIASPDDLRRLESWGIPRAVVGKAWLEGQIDLKEVIPC</sequence>
<dbReference type="PANTHER" id="PTHR43090">
    <property type="entry name" value="1-(5-PHOSPHORIBOSYL)-5-[(5-PHOSPHORIBOSYLAMINO)METHYLIDENEAMINO] IMIDAZOLE-4-CARBOXAMIDE ISOMERASE"/>
    <property type="match status" value="1"/>
</dbReference>
<dbReference type="EMBL" id="CP003179">
    <property type="protein sequence ID" value="AEW06199.1"/>
    <property type="molecule type" value="Genomic_DNA"/>
</dbReference>
<protein>
    <recommendedName>
        <fullName evidence="9">1-(5-phosphoribosyl)-5-[(5-phosphoribosylamino)methylideneamino] imidazole-4-carboxamide isomerase</fullName>
        <ecNumber evidence="9">5.3.1.16</ecNumber>
    </recommendedName>
    <alternativeName>
        <fullName evidence="9">Phosphoribosylformimino-5-aminoimidazole carboxamide ribotide isomerase</fullName>
    </alternativeName>
</protein>
<feature type="active site" description="Proton acceptor" evidence="9">
    <location>
        <position position="11"/>
    </location>
</feature>
<reference evidence="12" key="1">
    <citation type="submission" date="2011-12" db="EMBL/GenBank/DDBJ databases">
        <title>The complete genome of chromosome of Sulfobacillus acidophilus DSM 10332.</title>
        <authorList>
            <person name="Lucas S."/>
            <person name="Han J."/>
            <person name="Lapidus A."/>
            <person name="Bruce D."/>
            <person name="Goodwin L."/>
            <person name="Pitluck S."/>
            <person name="Peters L."/>
            <person name="Kyrpides N."/>
            <person name="Mavromatis K."/>
            <person name="Ivanova N."/>
            <person name="Mikhailova N."/>
            <person name="Chertkov O."/>
            <person name="Saunders E."/>
            <person name="Detter J.C."/>
            <person name="Tapia R."/>
            <person name="Han C."/>
            <person name="Land M."/>
            <person name="Hauser L."/>
            <person name="Markowitz V."/>
            <person name="Cheng J.-F."/>
            <person name="Hugenholtz P."/>
            <person name="Woyke T."/>
            <person name="Wu D."/>
            <person name="Pukall R."/>
            <person name="Gehrich-Schroeter G."/>
            <person name="Schneider S."/>
            <person name="Klenk H.-P."/>
            <person name="Eisen J.A."/>
        </authorList>
    </citation>
    <scope>NUCLEOTIDE SEQUENCE [LARGE SCALE GENOMIC DNA]</scope>
    <source>
        <strain evidence="12">ATCC 700253 / DSM 10332 / NAL</strain>
    </source>
</reference>
<dbReference type="Pfam" id="PF00977">
    <property type="entry name" value="His_biosynth"/>
    <property type="match status" value="1"/>
</dbReference>
<dbReference type="EC" id="5.3.1.16" evidence="9"/>
<comment type="catalytic activity">
    <reaction evidence="1 9">
        <text>1-(5-phospho-beta-D-ribosyl)-5-[(5-phospho-beta-D-ribosylamino)methylideneamino]imidazole-4-carboxamide = 5-[(5-phospho-1-deoxy-D-ribulos-1-ylimino)methylamino]-1-(5-phospho-beta-D-ribosyl)imidazole-4-carboxamide</text>
        <dbReference type="Rhea" id="RHEA:15469"/>
        <dbReference type="ChEBI" id="CHEBI:58435"/>
        <dbReference type="ChEBI" id="CHEBI:58525"/>
        <dbReference type="EC" id="5.3.1.16"/>
    </reaction>
</comment>
<dbReference type="InterPro" id="IPR013785">
    <property type="entry name" value="Aldolase_TIM"/>
</dbReference>